<organism evidence="1 2">
    <name type="scientific">Bacillus thuringiensis</name>
    <dbReference type="NCBI Taxonomy" id="1428"/>
    <lineage>
        <taxon>Bacteria</taxon>
        <taxon>Bacillati</taxon>
        <taxon>Bacillota</taxon>
        <taxon>Bacilli</taxon>
        <taxon>Bacillales</taxon>
        <taxon>Bacillaceae</taxon>
        <taxon>Bacillus</taxon>
        <taxon>Bacillus cereus group</taxon>
    </lineage>
</organism>
<comment type="caution">
    <text evidence="1">The sequence shown here is derived from an EMBL/GenBank/DDBJ whole genome shotgun (WGS) entry which is preliminary data.</text>
</comment>
<protein>
    <submittedName>
        <fullName evidence="1">Uncharacterized protein</fullName>
    </submittedName>
</protein>
<reference evidence="1 2" key="1">
    <citation type="submission" date="2017-09" db="EMBL/GenBank/DDBJ databases">
        <title>Large-scale bioinformatics analysis of Bacillus genomes uncovers conserved roles of natural products in bacterial physiology.</title>
        <authorList>
            <consortium name="Agbiome Team Llc"/>
            <person name="Bleich R.M."/>
            <person name="Grubbs K.J."/>
            <person name="Santa Maria K.C."/>
            <person name="Allen S.E."/>
            <person name="Farag S."/>
            <person name="Shank E.A."/>
            <person name="Bowers A."/>
        </authorList>
    </citation>
    <scope>NUCLEOTIDE SEQUENCE [LARGE SCALE GENOMIC DNA]</scope>
    <source>
        <strain evidence="1 2">AFS065400</strain>
    </source>
</reference>
<sequence>MSEEKVFLHWTKRGWDTPKMFRGVPCCAEFESLEKLKKTMSNCIYNGEWVTDSKGNAIDIDLESICAG</sequence>
<dbReference type="AlphaFoldDB" id="A0A9X7ASB9"/>
<evidence type="ECO:0000313" key="2">
    <source>
        <dbReference type="Proteomes" id="UP000226106"/>
    </source>
</evidence>
<name>A0A9X7ASB9_BACTU</name>
<evidence type="ECO:0000313" key="1">
    <source>
        <dbReference type="EMBL" id="PFT50774.1"/>
    </source>
</evidence>
<accession>A0A9X7ASB9</accession>
<dbReference type="EMBL" id="NVCO01000007">
    <property type="protein sequence ID" value="PFT50774.1"/>
    <property type="molecule type" value="Genomic_DNA"/>
</dbReference>
<gene>
    <name evidence="1" type="ORF">COK72_01865</name>
</gene>
<proteinExistence type="predicted"/>
<dbReference type="RefSeq" id="WP_098640102.1">
    <property type="nucleotide sequence ID" value="NZ_NVCO01000007.1"/>
</dbReference>
<dbReference type="Proteomes" id="UP000226106">
    <property type="component" value="Unassembled WGS sequence"/>
</dbReference>